<dbReference type="SUPFAM" id="SSF81301">
    <property type="entry name" value="Nucleotidyltransferase"/>
    <property type="match status" value="1"/>
</dbReference>
<dbReference type="GO" id="GO:0016779">
    <property type="term" value="F:nucleotidyltransferase activity"/>
    <property type="evidence" value="ECO:0007669"/>
    <property type="project" value="InterPro"/>
</dbReference>
<evidence type="ECO:0000259" key="1">
    <source>
        <dbReference type="Pfam" id="PF01909"/>
    </source>
</evidence>
<evidence type="ECO:0000313" key="2">
    <source>
        <dbReference type="EMBL" id="QAT83788.1"/>
    </source>
</evidence>
<dbReference type="Gene3D" id="3.30.460.10">
    <property type="entry name" value="Beta Polymerase, domain 2"/>
    <property type="match status" value="1"/>
</dbReference>
<dbReference type="InterPro" id="IPR043519">
    <property type="entry name" value="NT_sf"/>
</dbReference>
<proteinExistence type="predicted"/>
<protein>
    <recommendedName>
        <fullName evidence="1">Polymerase nucleotidyl transferase domain-containing protein</fullName>
    </recommendedName>
</protein>
<dbReference type="Pfam" id="PF01909">
    <property type="entry name" value="NTP_transf_2"/>
    <property type="match status" value="1"/>
</dbReference>
<organism evidence="2 3">
    <name type="scientific">Corallococcus coralloides</name>
    <name type="common">Myxococcus coralloides</name>
    <dbReference type="NCBI Taxonomy" id="184914"/>
    <lineage>
        <taxon>Bacteria</taxon>
        <taxon>Pseudomonadati</taxon>
        <taxon>Myxococcota</taxon>
        <taxon>Myxococcia</taxon>
        <taxon>Myxococcales</taxon>
        <taxon>Cystobacterineae</taxon>
        <taxon>Myxococcaceae</taxon>
        <taxon>Corallococcus</taxon>
    </lineage>
</organism>
<accession>A0A410RPP5</accession>
<dbReference type="CDD" id="cd05403">
    <property type="entry name" value="NT_KNTase_like"/>
    <property type="match status" value="1"/>
</dbReference>
<dbReference type="AlphaFoldDB" id="A0A410RPP5"/>
<name>A0A410RPP5_CORCK</name>
<feature type="domain" description="Polymerase nucleotidyl transferase" evidence="1">
    <location>
        <begin position="44"/>
        <end position="74"/>
    </location>
</feature>
<dbReference type="Proteomes" id="UP000288758">
    <property type="component" value="Chromosome"/>
</dbReference>
<gene>
    <name evidence="2" type="ORF">EJ065_2205</name>
</gene>
<reference evidence="2 3" key="1">
    <citation type="submission" date="2018-12" db="EMBL/GenBank/DDBJ databases">
        <title>Complete Genome Sequence of the Corallopyronin A producing Myxobacterium Corallococcus coralloides B035.</title>
        <authorList>
            <person name="Bouhired S.M."/>
            <person name="Rupp O."/>
            <person name="Blom J."/>
            <person name="Schaeberle T.F."/>
            <person name="Kehraus S."/>
            <person name="Schiefer A."/>
            <person name="Pfarr K."/>
            <person name="Goesmann A."/>
            <person name="Hoerauf A."/>
            <person name="Koenig G.M."/>
        </authorList>
    </citation>
    <scope>NUCLEOTIDE SEQUENCE [LARGE SCALE GENOMIC DNA]</scope>
    <source>
        <strain evidence="2 3">B035</strain>
    </source>
</reference>
<sequence length="230" mass="26805">MTPTIRKRKTPKMTTSIHRDWIASLSPRLTRAGYDWEQLVRRCEQIVLFGSQAAGVAGQDSDFDLLCVGQGPSRLNPLVDLVFIKPEFRFSEEWLGSELAGHIARYGAWLVGEPDWSRRVHSSQRAVDRKVEKILRRLQAVERHVGYLDESYVQKYFALIRRDLQRFEYLINGEPVPSTPLLDSAWLEKIQPERYLQQIAREARVESSFLVERLWTGEHLSAQESRQRLR</sequence>
<dbReference type="EMBL" id="CP034669">
    <property type="protein sequence ID" value="QAT83788.1"/>
    <property type="molecule type" value="Genomic_DNA"/>
</dbReference>
<evidence type="ECO:0000313" key="3">
    <source>
        <dbReference type="Proteomes" id="UP000288758"/>
    </source>
</evidence>
<dbReference type="InterPro" id="IPR002934">
    <property type="entry name" value="Polymerase_NTP_transf_dom"/>
</dbReference>